<feature type="domain" description="Flavin reductase like" evidence="5">
    <location>
        <begin position="19"/>
        <end position="174"/>
    </location>
</feature>
<comment type="caution">
    <text evidence="6">The sequence shown here is derived from an EMBL/GenBank/DDBJ whole genome shotgun (WGS) entry which is preliminary data.</text>
</comment>
<dbReference type="RefSeq" id="WP_320686956.1">
    <property type="nucleotide sequence ID" value="NZ_JAXBLV010000178.1"/>
</dbReference>
<proteinExistence type="inferred from homology"/>
<dbReference type="Proteomes" id="UP001272242">
    <property type="component" value="Unassembled WGS sequence"/>
</dbReference>
<dbReference type="PANTHER" id="PTHR33798">
    <property type="entry name" value="FLAVOPROTEIN OXYGENASE"/>
    <property type="match status" value="1"/>
</dbReference>
<dbReference type="InterPro" id="IPR012349">
    <property type="entry name" value="Split_barrel_FMN-bd"/>
</dbReference>
<reference evidence="7" key="1">
    <citation type="journal article" date="2023" name="Mar. Drugs">
        <title>Gemmata algarum, a Novel Planctomycete Isolated from an Algal Mat, Displays Antimicrobial Activity.</title>
        <authorList>
            <person name="Kumar G."/>
            <person name="Kallscheuer N."/>
            <person name="Kashif M."/>
            <person name="Ahamad S."/>
            <person name="Jagadeeshwari U."/>
            <person name="Pannikurungottu S."/>
            <person name="Haufschild T."/>
            <person name="Kabuu M."/>
            <person name="Sasikala C."/>
            <person name="Jogler C."/>
            <person name="Ramana C."/>
        </authorList>
    </citation>
    <scope>NUCLEOTIDE SEQUENCE [LARGE SCALE GENOMIC DNA]</scope>
    <source>
        <strain evidence="7">JC673</strain>
    </source>
</reference>
<sequence>MQLDPSTAPVPNVYQYLTGVVTPRPIAWVTTLSPAGVVNLAPFSFFNAFGANPPTVVFSPTLRRDGTKKDTLLNLEKLGEFVVHTATALLADKVNLSSKEVPPDESEISLTSLSTVPGVKVKVPRLAEAPVALECVVRQIVPCGTGPIAANLVIGEVVLFHIADDVLDAKGAVDPRKLRTVARLGGAFWCHTSDLFELERP</sequence>
<dbReference type="SUPFAM" id="SSF50475">
    <property type="entry name" value="FMN-binding split barrel"/>
    <property type="match status" value="1"/>
</dbReference>
<keyword evidence="2" id="KW-0285">Flavoprotein</keyword>
<organism evidence="6 7">
    <name type="scientific">Gemmata algarum</name>
    <dbReference type="NCBI Taxonomy" id="2975278"/>
    <lineage>
        <taxon>Bacteria</taxon>
        <taxon>Pseudomonadati</taxon>
        <taxon>Planctomycetota</taxon>
        <taxon>Planctomycetia</taxon>
        <taxon>Gemmatales</taxon>
        <taxon>Gemmataceae</taxon>
        <taxon>Gemmata</taxon>
    </lineage>
</organism>
<dbReference type="Pfam" id="PF01613">
    <property type="entry name" value="Flavin_Reduct"/>
    <property type="match status" value="1"/>
</dbReference>
<evidence type="ECO:0000256" key="3">
    <source>
        <dbReference type="ARBA" id="ARBA00022643"/>
    </source>
</evidence>
<dbReference type="EMBL" id="JAXBLV010000178">
    <property type="protein sequence ID" value="MDY3560367.1"/>
    <property type="molecule type" value="Genomic_DNA"/>
</dbReference>
<evidence type="ECO:0000313" key="6">
    <source>
        <dbReference type="EMBL" id="MDY3560367.1"/>
    </source>
</evidence>
<evidence type="ECO:0000313" key="7">
    <source>
        <dbReference type="Proteomes" id="UP001272242"/>
    </source>
</evidence>
<evidence type="ECO:0000256" key="1">
    <source>
        <dbReference type="ARBA" id="ARBA00001917"/>
    </source>
</evidence>
<dbReference type="PANTHER" id="PTHR33798:SF5">
    <property type="entry name" value="FLAVIN REDUCTASE LIKE DOMAIN-CONTAINING PROTEIN"/>
    <property type="match status" value="1"/>
</dbReference>
<dbReference type="InterPro" id="IPR002563">
    <property type="entry name" value="Flavin_Rdtase-like_dom"/>
</dbReference>
<keyword evidence="7" id="KW-1185">Reference proteome</keyword>
<comment type="cofactor">
    <cofactor evidence="1">
        <name>FMN</name>
        <dbReference type="ChEBI" id="CHEBI:58210"/>
    </cofactor>
</comment>
<protein>
    <submittedName>
        <fullName evidence="6">Flavin reductase family protein</fullName>
    </submittedName>
</protein>
<evidence type="ECO:0000256" key="2">
    <source>
        <dbReference type="ARBA" id="ARBA00022630"/>
    </source>
</evidence>
<evidence type="ECO:0000259" key="5">
    <source>
        <dbReference type="SMART" id="SM00903"/>
    </source>
</evidence>
<comment type="similarity">
    <text evidence="4">Belongs to the flavoredoxin family.</text>
</comment>
<evidence type="ECO:0000256" key="4">
    <source>
        <dbReference type="ARBA" id="ARBA00038054"/>
    </source>
</evidence>
<gene>
    <name evidence="6" type="ORF">R5W23_001601</name>
</gene>
<keyword evidence="3" id="KW-0288">FMN</keyword>
<name>A0ABU5F0I8_9BACT</name>
<accession>A0ABU5F0I8</accession>
<dbReference type="Gene3D" id="2.30.110.10">
    <property type="entry name" value="Electron Transport, Fmn-binding Protein, Chain A"/>
    <property type="match status" value="1"/>
</dbReference>
<dbReference type="SMART" id="SM00903">
    <property type="entry name" value="Flavin_Reduct"/>
    <property type="match status" value="1"/>
</dbReference>